<evidence type="ECO:0000256" key="1">
    <source>
        <dbReference type="ARBA" id="ARBA00023015"/>
    </source>
</evidence>
<dbReference type="AlphaFoldDB" id="E3BMN2"/>
<keyword evidence="2" id="KW-0238">DNA-binding</keyword>
<keyword evidence="1" id="KW-0805">Transcription regulation</keyword>
<protein>
    <submittedName>
        <fullName evidence="5">AsnC family transcriptional regulator</fullName>
    </submittedName>
</protein>
<proteinExistence type="predicted"/>
<dbReference type="PANTHER" id="PTHR30154">
    <property type="entry name" value="LEUCINE-RESPONSIVE REGULATORY PROTEIN"/>
    <property type="match status" value="1"/>
</dbReference>
<dbReference type="InterPro" id="IPR036390">
    <property type="entry name" value="WH_DNA-bd_sf"/>
</dbReference>
<dbReference type="CDD" id="cd00090">
    <property type="entry name" value="HTH_ARSR"/>
    <property type="match status" value="1"/>
</dbReference>
<evidence type="ECO:0000313" key="5">
    <source>
        <dbReference type="EMBL" id="EFP95777.1"/>
    </source>
</evidence>
<dbReference type="InterPro" id="IPR036388">
    <property type="entry name" value="WH-like_DNA-bd_sf"/>
</dbReference>
<evidence type="ECO:0000256" key="3">
    <source>
        <dbReference type="ARBA" id="ARBA00023163"/>
    </source>
</evidence>
<dbReference type="Pfam" id="PF01037">
    <property type="entry name" value="AsnC_trans_reg"/>
    <property type="match status" value="1"/>
</dbReference>
<keyword evidence="6" id="KW-1185">Reference proteome</keyword>
<dbReference type="STRING" id="796620.VIBC2010_17540"/>
<dbReference type="SUPFAM" id="SSF46785">
    <property type="entry name" value="Winged helix' DNA-binding domain"/>
    <property type="match status" value="1"/>
</dbReference>
<sequence>MIELDKADLAILSMLQENCRTPLDLIADQVRVSVITVQRRIKRLRDRGVILRDVSILEPKQLGWKMTFLVLVELEKERTDMLDRFQKRLINDPQVQQCYYITGEADFAVICLAKDMEDFELLTHRLFFDDPNVRRFRTNVVMRRSKVGMGVMIDEEMNIS</sequence>
<dbReference type="InterPro" id="IPR011991">
    <property type="entry name" value="ArsR-like_HTH"/>
</dbReference>
<dbReference type="RefSeq" id="WP_009602377.1">
    <property type="nucleotide sequence ID" value="NZ_AEIU01000088.1"/>
</dbReference>
<dbReference type="GO" id="GO:0043200">
    <property type="term" value="P:response to amino acid"/>
    <property type="evidence" value="ECO:0007669"/>
    <property type="project" value="TreeGrafter"/>
</dbReference>
<dbReference type="PRINTS" id="PR00033">
    <property type="entry name" value="HTHASNC"/>
</dbReference>
<dbReference type="GO" id="GO:0006355">
    <property type="term" value="P:regulation of DNA-templated transcription"/>
    <property type="evidence" value="ECO:0007669"/>
    <property type="project" value="UniProtKB-ARBA"/>
</dbReference>
<keyword evidence="3" id="KW-0804">Transcription</keyword>
<feature type="domain" description="HTH asnC-type" evidence="4">
    <location>
        <begin position="4"/>
        <end position="65"/>
    </location>
</feature>
<dbReference type="Gene3D" id="3.30.70.920">
    <property type="match status" value="1"/>
</dbReference>
<dbReference type="SMART" id="SM00344">
    <property type="entry name" value="HTH_ASNC"/>
    <property type="match status" value="1"/>
</dbReference>
<organism evidence="5 6">
    <name type="scientific">Vibrio caribbeanicus ATCC BAA-2122</name>
    <dbReference type="NCBI Taxonomy" id="796620"/>
    <lineage>
        <taxon>Bacteria</taxon>
        <taxon>Pseudomonadati</taxon>
        <taxon>Pseudomonadota</taxon>
        <taxon>Gammaproteobacteria</taxon>
        <taxon>Vibrionales</taxon>
        <taxon>Vibrionaceae</taxon>
        <taxon>Vibrio</taxon>
    </lineage>
</organism>
<dbReference type="EMBL" id="AEIU01000088">
    <property type="protein sequence ID" value="EFP95777.1"/>
    <property type="molecule type" value="Genomic_DNA"/>
</dbReference>
<gene>
    <name evidence="5" type="ORF">VIBC2010_17540</name>
</gene>
<evidence type="ECO:0000313" key="6">
    <source>
        <dbReference type="Proteomes" id="UP000002943"/>
    </source>
</evidence>
<dbReference type="OrthoDB" id="8590699at2"/>
<dbReference type="GO" id="GO:0043565">
    <property type="term" value="F:sequence-specific DNA binding"/>
    <property type="evidence" value="ECO:0007669"/>
    <property type="project" value="InterPro"/>
</dbReference>
<dbReference type="GO" id="GO:0005829">
    <property type="term" value="C:cytosol"/>
    <property type="evidence" value="ECO:0007669"/>
    <property type="project" value="TreeGrafter"/>
</dbReference>
<dbReference type="SUPFAM" id="SSF54909">
    <property type="entry name" value="Dimeric alpha+beta barrel"/>
    <property type="match status" value="1"/>
</dbReference>
<dbReference type="Proteomes" id="UP000002943">
    <property type="component" value="Unassembled WGS sequence"/>
</dbReference>
<comment type="caution">
    <text evidence="5">The sequence shown here is derived from an EMBL/GenBank/DDBJ whole genome shotgun (WGS) entry which is preliminary data.</text>
</comment>
<dbReference type="InterPro" id="IPR000485">
    <property type="entry name" value="AsnC-type_HTH_dom"/>
</dbReference>
<dbReference type="Pfam" id="PF13412">
    <property type="entry name" value="HTH_24"/>
    <property type="match status" value="1"/>
</dbReference>
<dbReference type="PANTHER" id="PTHR30154:SF34">
    <property type="entry name" value="TRANSCRIPTIONAL REGULATOR AZLB"/>
    <property type="match status" value="1"/>
</dbReference>
<evidence type="ECO:0000256" key="2">
    <source>
        <dbReference type="ARBA" id="ARBA00023125"/>
    </source>
</evidence>
<dbReference type="eggNOG" id="COG1522">
    <property type="taxonomic scope" value="Bacteria"/>
</dbReference>
<dbReference type="Gene3D" id="1.10.10.10">
    <property type="entry name" value="Winged helix-like DNA-binding domain superfamily/Winged helix DNA-binding domain"/>
    <property type="match status" value="1"/>
</dbReference>
<dbReference type="PROSITE" id="PS50956">
    <property type="entry name" value="HTH_ASNC_2"/>
    <property type="match status" value="1"/>
</dbReference>
<name>E3BMN2_9VIBR</name>
<dbReference type="InterPro" id="IPR011008">
    <property type="entry name" value="Dimeric_a/b-barrel"/>
</dbReference>
<dbReference type="InterPro" id="IPR019888">
    <property type="entry name" value="Tscrpt_reg_AsnC-like"/>
</dbReference>
<accession>E3BMN2</accession>
<evidence type="ECO:0000259" key="4">
    <source>
        <dbReference type="PROSITE" id="PS50956"/>
    </source>
</evidence>
<dbReference type="InterPro" id="IPR019887">
    <property type="entry name" value="Tscrpt_reg_AsnC/Lrp_C"/>
</dbReference>
<reference evidence="5 6" key="1">
    <citation type="journal article" date="2012" name="Int. J. Syst. Evol. Microbiol.">
        <title>Vibrio caribbeanicus sp. nov., isolated from the marine sponge Scleritoderma cyanea.</title>
        <authorList>
            <person name="Hoffmann M."/>
            <person name="Monday S.R."/>
            <person name="Allard M.W."/>
            <person name="Strain E.A."/>
            <person name="Whittaker P."/>
            <person name="Naum M."/>
            <person name="McCarthy P.J."/>
            <person name="Lopez J.V."/>
            <person name="Fischer M."/>
            <person name="Brown E.W."/>
        </authorList>
    </citation>
    <scope>NUCLEOTIDE SEQUENCE [LARGE SCALE GENOMIC DNA]</scope>
    <source>
        <strain evidence="5 6">ATCC BAA-2122</strain>
    </source>
</reference>